<dbReference type="Proteomes" id="UP000269945">
    <property type="component" value="Unassembled WGS sequence"/>
</dbReference>
<proteinExistence type="predicted"/>
<accession>A0A9X9LYZ2</accession>
<dbReference type="AlphaFoldDB" id="A0A9X9LYZ2"/>
<evidence type="ECO:0000313" key="1">
    <source>
        <dbReference type="EMBL" id="VCX05304.1"/>
    </source>
</evidence>
<evidence type="ECO:0000313" key="2">
    <source>
        <dbReference type="Proteomes" id="UP000269945"/>
    </source>
</evidence>
<reference evidence="1 2" key="1">
    <citation type="submission" date="2018-10" db="EMBL/GenBank/DDBJ databases">
        <authorList>
            <person name="Ekblom R."/>
            <person name="Jareborg N."/>
        </authorList>
    </citation>
    <scope>NUCLEOTIDE SEQUENCE [LARGE SCALE GENOMIC DNA]</scope>
    <source>
        <tissue evidence="1">Muscle</tissue>
    </source>
</reference>
<evidence type="ECO:0008006" key="3">
    <source>
        <dbReference type="Google" id="ProtNLM"/>
    </source>
</evidence>
<sequence length="99" mass="10952">RGAAFGRWGTARGEARPDPAGIFELVEVVGNGTYGQVYKVGVSHRLCFPWHVETSCWGTRRRVINTLLTGGHAAWPKLGKGFRLVVPLFLNRSLYAGWP</sequence>
<protein>
    <recommendedName>
        <fullName evidence="3">Protein kinase domain-containing protein</fullName>
    </recommendedName>
</protein>
<name>A0A9X9LYZ2_GULGU</name>
<comment type="caution">
    <text evidence="1">The sequence shown here is derived from an EMBL/GenBank/DDBJ whole genome shotgun (WGS) entry which is preliminary data.</text>
</comment>
<dbReference type="EMBL" id="CYRY02030866">
    <property type="protein sequence ID" value="VCX05304.1"/>
    <property type="molecule type" value="Genomic_DNA"/>
</dbReference>
<dbReference type="Gene3D" id="3.30.200.20">
    <property type="entry name" value="Phosphorylase Kinase, domain 1"/>
    <property type="match status" value="1"/>
</dbReference>
<gene>
    <name evidence="1" type="ORF">BN2614_LOCUS2</name>
</gene>
<organism evidence="1 2">
    <name type="scientific">Gulo gulo</name>
    <name type="common">Wolverine</name>
    <name type="synonym">Gluton</name>
    <dbReference type="NCBI Taxonomy" id="48420"/>
    <lineage>
        <taxon>Eukaryota</taxon>
        <taxon>Metazoa</taxon>
        <taxon>Chordata</taxon>
        <taxon>Craniata</taxon>
        <taxon>Vertebrata</taxon>
        <taxon>Euteleostomi</taxon>
        <taxon>Mammalia</taxon>
        <taxon>Eutheria</taxon>
        <taxon>Laurasiatheria</taxon>
        <taxon>Carnivora</taxon>
        <taxon>Caniformia</taxon>
        <taxon>Musteloidea</taxon>
        <taxon>Mustelidae</taxon>
        <taxon>Guloninae</taxon>
        <taxon>Gulo</taxon>
    </lineage>
</organism>
<feature type="non-terminal residue" evidence="1">
    <location>
        <position position="99"/>
    </location>
</feature>
<keyword evidence="2" id="KW-1185">Reference proteome</keyword>